<sequence>MNESNYYFHDEQYFFASTSSQVLPYKTILNKVTECSDESFTYADQNGSSSISTSSQVSPYETMLNTVTERSDESFTYTDQNVSSSISTSSQVLPYETILNTVTERSDKSFNYADQNVSSSTLLQVPVIFWPFRSILLVSLLELEIGLIFIC</sequence>
<dbReference type="Proteomes" id="UP000439903">
    <property type="component" value="Unassembled WGS sequence"/>
</dbReference>
<evidence type="ECO:0000313" key="1">
    <source>
        <dbReference type="EMBL" id="KAF0358160.1"/>
    </source>
</evidence>
<reference evidence="1 2" key="1">
    <citation type="journal article" date="2019" name="Environ. Microbiol.">
        <title>At the nexus of three kingdoms: the genome of the mycorrhizal fungus Gigaspora margarita provides insights into plant, endobacterial and fungal interactions.</title>
        <authorList>
            <person name="Venice F."/>
            <person name="Ghignone S."/>
            <person name="Salvioli di Fossalunga A."/>
            <person name="Amselem J."/>
            <person name="Novero M."/>
            <person name="Xianan X."/>
            <person name="Sedzielewska Toro K."/>
            <person name="Morin E."/>
            <person name="Lipzen A."/>
            <person name="Grigoriev I.V."/>
            <person name="Henrissat B."/>
            <person name="Martin F.M."/>
            <person name="Bonfante P."/>
        </authorList>
    </citation>
    <scope>NUCLEOTIDE SEQUENCE [LARGE SCALE GENOMIC DNA]</scope>
    <source>
        <strain evidence="1 2">BEG34</strain>
    </source>
</reference>
<accession>A0A8H3WX41</accession>
<dbReference type="AlphaFoldDB" id="A0A8H3WX41"/>
<proteinExistence type="predicted"/>
<name>A0A8H3WX41_GIGMA</name>
<evidence type="ECO:0000313" key="2">
    <source>
        <dbReference type="Proteomes" id="UP000439903"/>
    </source>
</evidence>
<dbReference type="EMBL" id="WTPW01002976">
    <property type="protein sequence ID" value="KAF0358160.1"/>
    <property type="molecule type" value="Genomic_DNA"/>
</dbReference>
<gene>
    <name evidence="1" type="ORF">F8M41_014470</name>
</gene>
<comment type="caution">
    <text evidence="1">The sequence shown here is derived from an EMBL/GenBank/DDBJ whole genome shotgun (WGS) entry which is preliminary data.</text>
</comment>
<keyword evidence="2" id="KW-1185">Reference proteome</keyword>
<protein>
    <submittedName>
        <fullName evidence="1">Uncharacterized protein</fullName>
    </submittedName>
</protein>
<dbReference type="OrthoDB" id="2457926at2759"/>
<organism evidence="1 2">
    <name type="scientific">Gigaspora margarita</name>
    <dbReference type="NCBI Taxonomy" id="4874"/>
    <lineage>
        <taxon>Eukaryota</taxon>
        <taxon>Fungi</taxon>
        <taxon>Fungi incertae sedis</taxon>
        <taxon>Mucoromycota</taxon>
        <taxon>Glomeromycotina</taxon>
        <taxon>Glomeromycetes</taxon>
        <taxon>Diversisporales</taxon>
        <taxon>Gigasporaceae</taxon>
        <taxon>Gigaspora</taxon>
    </lineage>
</organism>